<keyword evidence="4" id="KW-0274">FAD</keyword>
<name>A0A1G6GS83_9MICO</name>
<dbReference type="GO" id="GO:0050660">
    <property type="term" value="F:flavin adenine dinucleotide binding"/>
    <property type="evidence" value="ECO:0007669"/>
    <property type="project" value="InterPro"/>
</dbReference>
<dbReference type="Pfam" id="PF02511">
    <property type="entry name" value="Thy1"/>
    <property type="match status" value="1"/>
</dbReference>
<dbReference type="PROSITE" id="PS51331">
    <property type="entry name" value="THYX"/>
    <property type="match status" value="1"/>
</dbReference>
<dbReference type="GO" id="GO:0050797">
    <property type="term" value="F:thymidylate synthase (FAD) activity"/>
    <property type="evidence" value="ECO:0007669"/>
    <property type="project" value="InterPro"/>
</dbReference>
<dbReference type="EMBL" id="FMYH01000001">
    <property type="protein sequence ID" value="SDB84838.1"/>
    <property type="molecule type" value="Genomic_DNA"/>
</dbReference>
<gene>
    <name evidence="5" type="ORF">SAMN05216410_0423</name>
</gene>
<dbReference type="RefSeq" id="WP_093180439.1">
    <property type="nucleotide sequence ID" value="NZ_FMYH01000001.1"/>
</dbReference>
<dbReference type="Gene3D" id="3.30.1360.170">
    <property type="match status" value="1"/>
</dbReference>
<accession>A0A1G6GS83</accession>
<dbReference type="STRING" id="1814289.SAMN05216410_0423"/>
<dbReference type="AlphaFoldDB" id="A0A1G6GS83"/>
<organism evidence="5 6">
    <name type="scientific">Sanguibacter gelidistatuariae</name>
    <dbReference type="NCBI Taxonomy" id="1814289"/>
    <lineage>
        <taxon>Bacteria</taxon>
        <taxon>Bacillati</taxon>
        <taxon>Actinomycetota</taxon>
        <taxon>Actinomycetes</taxon>
        <taxon>Micrococcales</taxon>
        <taxon>Sanguibacteraceae</taxon>
        <taxon>Sanguibacter</taxon>
    </lineage>
</organism>
<evidence type="ECO:0000256" key="4">
    <source>
        <dbReference type="ARBA" id="ARBA00022827"/>
    </source>
</evidence>
<evidence type="ECO:0000313" key="5">
    <source>
        <dbReference type="EMBL" id="SDB84838.1"/>
    </source>
</evidence>
<evidence type="ECO:0000256" key="2">
    <source>
        <dbReference type="ARBA" id="ARBA00022630"/>
    </source>
</evidence>
<reference evidence="5 6" key="1">
    <citation type="submission" date="2016-09" db="EMBL/GenBank/DDBJ databases">
        <authorList>
            <person name="Capua I."/>
            <person name="De Benedictis P."/>
            <person name="Joannis T."/>
            <person name="Lombin L.H."/>
            <person name="Cattoli G."/>
        </authorList>
    </citation>
    <scope>NUCLEOTIDE SEQUENCE [LARGE SCALE GENOMIC DNA]</scope>
    <source>
        <strain evidence="5 6">ISLP-3</strain>
    </source>
</reference>
<dbReference type="GO" id="GO:0006231">
    <property type="term" value="P:dTMP biosynthetic process"/>
    <property type="evidence" value="ECO:0007669"/>
    <property type="project" value="InterPro"/>
</dbReference>
<protein>
    <submittedName>
        <fullName evidence="5">Thymidylate synthase complementing protein</fullName>
    </submittedName>
</protein>
<evidence type="ECO:0000256" key="1">
    <source>
        <dbReference type="ARBA" id="ARBA00022603"/>
    </source>
</evidence>
<keyword evidence="3" id="KW-0545">Nucleotide biosynthesis</keyword>
<evidence type="ECO:0000256" key="3">
    <source>
        <dbReference type="ARBA" id="ARBA00022727"/>
    </source>
</evidence>
<dbReference type="InterPro" id="IPR003669">
    <property type="entry name" value="Thymidylate_synthase_ThyX"/>
</dbReference>
<dbReference type="Proteomes" id="UP000199039">
    <property type="component" value="Unassembled WGS sequence"/>
</dbReference>
<keyword evidence="1" id="KW-0808">Transferase</keyword>
<proteinExistence type="predicted"/>
<keyword evidence="2" id="KW-0285">Flavoprotein</keyword>
<keyword evidence="1" id="KW-0489">Methyltransferase</keyword>
<dbReference type="GO" id="GO:0032259">
    <property type="term" value="P:methylation"/>
    <property type="evidence" value="ECO:0007669"/>
    <property type="project" value="UniProtKB-KW"/>
</dbReference>
<keyword evidence="6" id="KW-1185">Reference proteome</keyword>
<sequence length="296" mass="32457">MGYRADVVADSIAPDGDRLTTMVVTFPRIVLAEVNTHRALSRNSASSRAIPVTKQIRAVLETPFVPDEFPAYSTGMQPRRFLDEGDHGAARRDWLAARDSAVGHACKLLTGDAVPHPGDEDFYDVLAAAVADPAAPSVAKEIANRLLEPFMWHTAIISATDWSNFFGLRCHPDAQRQIRLTAEAMREALAASTPSASSWGTWHLPFVTDEERTGALPATDLARVSAARCARVSYETHWKESSVSQDLERYGRLAGAGHLSPMEHAAVSEPGRFANYSGWRQLRLDIPFESDFAART</sequence>
<dbReference type="SUPFAM" id="SSF69796">
    <property type="entry name" value="Thymidylate synthase-complementing protein Thy1"/>
    <property type="match status" value="1"/>
</dbReference>
<dbReference type="InterPro" id="IPR036098">
    <property type="entry name" value="Thymidylate_synthase_ThyX_sf"/>
</dbReference>
<evidence type="ECO:0000313" key="6">
    <source>
        <dbReference type="Proteomes" id="UP000199039"/>
    </source>
</evidence>